<dbReference type="InterPro" id="IPR006693">
    <property type="entry name" value="AB_hydrolase_lipase"/>
</dbReference>
<dbReference type="Pfam" id="PF04083">
    <property type="entry name" value="Abhydro_lipase"/>
    <property type="match status" value="1"/>
</dbReference>
<name>A0AAV8YKN0_9CUCU</name>
<evidence type="ECO:0000259" key="1">
    <source>
        <dbReference type="Pfam" id="PF04083"/>
    </source>
</evidence>
<dbReference type="PANTHER" id="PTHR11005">
    <property type="entry name" value="LYSOSOMAL ACID LIPASE-RELATED"/>
    <property type="match status" value="1"/>
</dbReference>
<proteinExistence type="predicted"/>
<feature type="domain" description="Partial AB-hydrolase lipase" evidence="1">
    <location>
        <begin position="9"/>
        <end position="67"/>
    </location>
</feature>
<sequence length="114" mass="13176">MRKAKGFLNDLGYPFERHETITEDGYILGIHRIPHGKNEAINTTESKQKPAVLLMHGLFCSSVDYFIFGPERSIALMLADEGYDVWLGNNRGNTWSRNHTSLDPNVDKEFWDYR</sequence>
<keyword evidence="3" id="KW-1185">Reference proteome</keyword>
<dbReference type="EMBL" id="JAPWTK010000069">
    <property type="protein sequence ID" value="KAJ8952378.1"/>
    <property type="molecule type" value="Genomic_DNA"/>
</dbReference>
<accession>A0AAV8YKN0</accession>
<dbReference type="Proteomes" id="UP001162162">
    <property type="component" value="Unassembled WGS sequence"/>
</dbReference>
<protein>
    <recommendedName>
        <fullName evidence="1">Partial AB-hydrolase lipase domain-containing protein</fullName>
    </recommendedName>
</protein>
<dbReference type="GO" id="GO:0006629">
    <property type="term" value="P:lipid metabolic process"/>
    <property type="evidence" value="ECO:0007669"/>
    <property type="project" value="InterPro"/>
</dbReference>
<dbReference type="Gene3D" id="3.40.50.1820">
    <property type="entry name" value="alpha/beta hydrolase"/>
    <property type="match status" value="1"/>
</dbReference>
<evidence type="ECO:0000313" key="3">
    <source>
        <dbReference type="Proteomes" id="UP001162162"/>
    </source>
</evidence>
<reference evidence="2" key="1">
    <citation type="journal article" date="2023" name="Insect Mol. Biol.">
        <title>Genome sequencing provides insights into the evolution of gene families encoding plant cell wall-degrading enzymes in longhorned beetles.</title>
        <authorList>
            <person name="Shin N.R."/>
            <person name="Okamura Y."/>
            <person name="Kirsch R."/>
            <person name="Pauchet Y."/>
        </authorList>
    </citation>
    <scope>NUCLEOTIDE SEQUENCE</scope>
    <source>
        <strain evidence="2">AMC_N1</strain>
    </source>
</reference>
<organism evidence="2 3">
    <name type="scientific">Aromia moschata</name>
    <dbReference type="NCBI Taxonomy" id="1265417"/>
    <lineage>
        <taxon>Eukaryota</taxon>
        <taxon>Metazoa</taxon>
        <taxon>Ecdysozoa</taxon>
        <taxon>Arthropoda</taxon>
        <taxon>Hexapoda</taxon>
        <taxon>Insecta</taxon>
        <taxon>Pterygota</taxon>
        <taxon>Neoptera</taxon>
        <taxon>Endopterygota</taxon>
        <taxon>Coleoptera</taxon>
        <taxon>Polyphaga</taxon>
        <taxon>Cucujiformia</taxon>
        <taxon>Chrysomeloidea</taxon>
        <taxon>Cerambycidae</taxon>
        <taxon>Cerambycinae</taxon>
        <taxon>Callichromatini</taxon>
        <taxon>Aromia</taxon>
    </lineage>
</organism>
<dbReference type="SUPFAM" id="SSF53474">
    <property type="entry name" value="alpha/beta-Hydrolases"/>
    <property type="match status" value="1"/>
</dbReference>
<dbReference type="InterPro" id="IPR029058">
    <property type="entry name" value="AB_hydrolase_fold"/>
</dbReference>
<dbReference type="AlphaFoldDB" id="A0AAV8YKN0"/>
<comment type="caution">
    <text evidence="2">The sequence shown here is derived from an EMBL/GenBank/DDBJ whole genome shotgun (WGS) entry which is preliminary data.</text>
</comment>
<gene>
    <name evidence="2" type="ORF">NQ318_014469</name>
</gene>
<evidence type="ECO:0000313" key="2">
    <source>
        <dbReference type="EMBL" id="KAJ8952378.1"/>
    </source>
</evidence>